<feature type="chain" id="PRO_5042311430" description="Carbonic anhydrase" evidence="9">
    <location>
        <begin position="22"/>
        <end position="322"/>
    </location>
</feature>
<evidence type="ECO:0000313" key="11">
    <source>
        <dbReference type="EMBL" id="CAH2295497.1"/>
    </source>
</evidence>
<comment type="function">
    <text evidence="9">Reversible hydration of carbon dioxide.</text>
</comment>
<dbReference type="InterPro" id="IPR023561">
    <property type="entry name" value="Carbonic_anhydrase_a-class"/>
</dbReference>
<dbReference type="InterPro" id="IPR001148">
    <property type="entry name" value="CA_dom"/>
</dbReference>
<dbReference type="SUPFAM" id="SSF51069">
    <property type="entry name" value="Carbonic anhydrase"/>
    <property type="match status" value="1"/>
</dbReference>
<evidence type="ECO:0000256" key="3">
    <source>
        <dbReference type="ARBA" id="ARBA00012925"/>
    </source>
</evidence>
<evidence type="ECO:0000256" key="6">
    <source>
        <dbReference type="ARBA" id="ARBA00022833"/>
    </source>
</evidence>
<keyword evidence="4 9" id="KW-0479">Metal-binding</keyword>
<dbReference type="SMART" id="SM01057">
    <property type="entry name" value="Carb_anhydrase"/>
    <property type="match status" value="1"/>
</dbReference>
<evidence type="ECO:0000256" key="9">
    <source>
        <dbReference type="RuleBase" id="RU367011"/>
    </source>
</evidence>
<evidence type="ECO:0000256" key="7">
    <source>
        <dbReference type="ARBA" id="ARBA00023180"/>
    </source>
</evidence>
<proteinExistence type="inferred from homology"/>
<dbReference type="CDD" id="cd03117">
    <property type="entry name" value="alpha_CA_IV_XV_like"/>
    <property type="match status" value="1"/>
</dbReference>
<dbReference type="Gene3D" id="3.10.200.10">
    <property type="entry name" value="Alpha carbonic anhydrase"/>
    <property type="match status" value="1"/>
</dbReference>
<feature type="domain" description="Alpha-carbonic anhydrase" evidence="10">
    <location>
        <begin position="22"/>
        <end position="292"/>
    </location>
</feature>
<dbReference type="EC" id="4.2.1.1" evidence="3 9"/>
<feature type="signal peptide" evidence="9">
    <location>
        <begin position="1"/>
        <end position="21"/>
    </location>
</feature>
<organism evidence="11 12">
    <name type="scientific">Pelobates cultripes</name>
    <name type="common">Western spadefoot toad</name>
    <dbReference type="NCBI Taxonomy" id="61616"/>
    <lineage>
        <taxon>Eukaryota</taxon>
        <taxon>Metazoa</taxon>
        <taxon>Chordata</taxon>
        <taxon>Craniata</taxon>
        <taxon>Vertebrata</taxon>
        <taxon>Euteleostomi</taxon>
        <taxon>Amphibia</taxon>
        <taxon>Batrachia</taxon>
        <taxon>Anura</taxon>
        <taxon>Pelobatoidea</taxon>
        <taxon>Pelobatidae</taxon>
        <taxon>Pelobates</taxon>
    </lineage>
</organism>
<evidence type="ECO:0000256" key="5">
    <source>
        <dbReference type="ARBA" id="ARBA00022729"/>
    </source>
</evidence>
<evidence type="ECO:0000256" key="2">
    <source>
        <dbReference type="ARBA" id="ARBA00010718"/>
    </source>
</evidence>
<dbReference type="GO" id="GO:0005886">
    <property type="term" value="C:plasma membrane"/>
    <property type="evidence" value="ECO:0007669"/>
    <property type="project" value="TreeGrafter"/>
</dbReference>
<keyword evidence="8 9" id="KW-0456">Lyase</keyword>
<dbReference type="PANTHER" id="PTHR18952:SF134">
    <property type="entry name" value="CARBONIC ANHYDRASE 15"/>
    <property type="match status" value="1"/>
</dbReference>
<dbReference type="Pfam" id="PF00194">
    <property type="entry name" value="Carb_anhydrase"/>
    <property type="match status" value="1"/>
</dbReference>
<evidence type="ECO:0000256" key="8">
    <source>
        <dbReference type="ARBA" id="ARBA00023239"/>
    </source>
</evidence>
<keyword evidence="12" id="KW-1185">Reference proteome</keyword>
<dbReference type="InterPro" id="IPR036398">
    <property type="entry name" value="CA_dom_sf"/>
</dbReference>
<dbReference type="PROSITE" id="PS51144">
    <property type="entry name" value="ALPHA_CA_2"/>
    <property type="match status" value="1"/>
</dbReference>
<dbReference type="EMBL" id="OW240916">
    <property type="protein sequence ID" value="CAH2295496.1"/>
    <property type="molecule type" value="Genomic_DNA"/>
</dbReference>
<accession>A0AAD1W7N5</accession>
<dbReference type="Proteomes" id="UP001295444">
    <property type="component" value="Chromosome 05"/>
</dbReference>
<evidence type="ECO:0000259" key="10">
    <source>
        <dbReference type="PROSITE" id="PS51144"/>
    </source>
</evidence>
<dbReference type="GO" id="GO:0004089">
    <property type="term" value="F:carbonate dehydratase activity"/>
    <property type="evidence" value="ECO:0007669"/>
    <property type="project" value="UniProtKB-UniRule"/>
</dbReference>
<dbReference type="PANTHER" id="PTHR18952">
    <property type="entry name" value="CARBONIC ANHYDRASE"/>
    <property type="match status" value="1"/>
</dbReference>
<reference evidence="11" key="1">
    <citation type="submission" date="2022-03" db="EMBL/GenBank/DDBJ databases">
        <authorList>
            <person name="Alioto T."/>
            <person name="Alioto T."/>
            <person name="Gomez Garrido J."/>
        </authorList>
    </citation>
    <scope>NUCLEOTIDE SEQUENCE</scope>
</reference>
<dbReference type="EMBL" id="OW240916">
    <property type="protein sequence ID" value="CAH2295497.1"/>
    <property type="molecule type" value="Genomic_DNA"/>
</dbReference>
<dbReference type="InterPro" id="IPR018338">
    <property type="entry name" value="Carbonic_anhydrase_a-class_CS"/>
</dbReference>
<comment type="catalytic activity">
    <reaction evidence="9">
        <text>hydrogencarbonate + H(+) = CO2 + H2O</text>
        <dbReference type="Rhea" id="RHEA:10748"/>
        <dbReference type="ChEBI" id="CHEBI:15377"/>
        <dbReference type="ChEBI" id="CHEBI:15378"/>
        <dbReference type="ChEBI" id="CHEBI:16526"/>
        <dbReference type="ChEBI" id="CHEBI:17544"/>
        <dbReference type="EC" id="4.2.1.1"/>
    </reaction>
</comment>
<dbReference type="AlphaFoldDB" id="A0AAD1W7N5"/>
<evidence type="ECO:0000256" key="4">
    <source>
        <dbReference type="ARBA" id="ARBA00022723"/>
    </source>
</evidence>
<keyword evidence="7" id="KW-0325">Glycoprotein</keyword>
<evidence type="ECO:0000313" key="12">
    <source>
        <dbReference type="Proteomes" id="UP001295444"/>
    </source>
</evidence>
<keyword evidence="6 9" id="KW-0862">Zinc</keyword>
<evidence type="ECO:0000256" key="1">
    <source>
        <dbReference type="ARBA" id="ARBA00001947"/>
    </source>
</evidence>
<dbReference type="InterPro" id="IPR041874">
    <property type="entry name" value="CA4/CA15"/>
</dbReference>
<dbReference type="PROSITE" id="PS00162">
    <property type="entry name" value="ALPHA_CA_1"/>
    <property type="match status" value="1"/>
</dbReference>
<sequence length="322" mass="35960">MMYQLCATLFSLPMVLHASGAGHWCYVSQNPGCGPSHWKDINHNCGGNTQSPINIEKSKVKRDSNLGEIIFQGYNHAPSHRWRLMNDGHSVLLSLEGEVILGHINISGAGLPNTYHALQFHFHWGSPKSDGSEHTMDRKQFPMELHIVHMNAKYNSIAEAKKDPEGLAVLGFLFTVGETDNPYYNTLLPAMKNVSLEGAFVDLSSTFPLESLLPSHEKLSRYYRYQGSLTTPDCSEAVIWTVFEESIKISHNQLQIFTDTVYFSANNEKLIKMTSNFRPPQPLNGRTVWASKDATVSHSNTVIASIITLCLGSMITQAFLLF</sequence>
<protein>
    <recommendedName>
        <fullName evidence="3 9">Carbonic anhydrase</fullName>
        <ecNumber evidence="3 9">4.2.1.1</ecNumber>
    </recommendedName>
</protein>
<comment type="cofactor">
    <cofactor evidence="1 9">
        <name>Zn(2+)</name>
        <dbReference type="ChEBI" id="CHEBI:29105"/>
    </cofactor>
</comment>
<comment type="similarity">
    <text evidence="2 9">Belongs to the alpha-carbonic anhydrase family.</text>
</comment>
<dbReference type="FunFam" id="3.10.200.10:FF:000003">
    <property type="entry name" value="Carbonic anhydrase 12"/>
    <property type="match status" value="1"/>
</dbReference>
<gene>
    <name evidence="11" type="ORF">PECUL_23A028549</name>
</gene>
<keyword evidence="5 9" id="KW-0732">Signal</keyword>
<dbReference type="GO" id="GO:0008270">
    <property type="term" value="F:zinc ion binding"/>
    <property type="evidence" value="ECO:0007669"/>
    <property type="project" value="UniProtKB-UniRule"/>
</dbReference>
<name>A0AAD1W7N5_PELCU</name>